<dbReference type="RefSeq" id="WP_023367728.1">
    <property type="nucleotide sequence ID" value="NC_022664.1"/>
</dbReference>
<evidence type="ECO:0000313" key="3">
    <source>
        <dbReference type="Proteomes" id="UP000017640"/>
    </source>
</evidence>
<dbReference type="PANTHER" id="PTHR37486">
    <property type="entry name" value="STRINGENT STARVATION PROTEIN B"/>
    <property type="match status" value="1"/>
</dbReference>
<dbReference type="Proteomes" id="UP000017640">
    <property type="component" value="Chromosome"/>
</dbReference>
<dbReference type="AlphaFoldDB" id="U5T5B7"/>
<organism evidence="2 3">
    <name type="scientific">Spiribacter curvatus</name>
    <dbReference type="NCBI Taxonomy" id="1335757"/>
    <lineage>
        <taxon>Bacteria</taxon>
        <taxon>Pseudomonadati</taxon>
        <taxon>Pseudomonadota</taxon>
        <taxon>Gammaproteobacteria</taxon>
        <taxon>Chromatiales</taxon>
        <taxon>Ectothiorhodospiraceae</taxon>
        <taxon>Spiribacter</taxon>
    </lineage>
</organism>
<dbReference type="GO" id="GO:0045732">
    <property type="term" value="P:positive regulation of protein catabolic process"/>
    <property type="evidence" value="ECO:0007669"/>
    <property type="project" value="TreeGrafter"/>
</dbReference>
<dbReference type="Gene3D" id="2.30.30.220">
    <property type="entry name" value="SspB-like"/>
    <property type="match status" value="1"/>
</dbReference>
<dbReference type="GO" id="GO:0005840">
    <property type="term" value="C:ribosome"/>
    <property type="evidence" value="ECO:0007669"/>
    <property type="project" value="TreeGrafter"/>
</dbReference>
<name>U5T5B7_9GAMM</name>
<dbReference type="InterPro" id="IPR007481">
    <property type="entry name" value="SspB"/>
</dbReference>
<dbReference type="PATRIC" id="fig|1335757.3.peg.1506"/>
<dbReference type="EMBL" id="CP005990">
    <property type="protein sequence ID" value="AGY92501.1"/>
    <property type="molecule type" value="Genomic_DNA"/>
</dbReference>
<dbReference type="STRING" id="1335757.SPICUR_07705"/>
<dbReference type="OrthoDB" id="9797358at2"/>
<evidence type="ECO:0000313" key="2">
    <source>
        <dbReference type="EMBL" id="AGY92501.1"/>
    </source>
</evidence>
<dbReference type="NCBIfam" id="NF008769">
    <property type="entry name" value="PRK11798.2-5"/>
    <property type="match status" value="1"/>
</dbReference>
<keyword evidence="3" id="KW-1185">Reference proteome</keyword>
<dbReference type="HOGENOM" id="CLU_118425_2_0_6"/>
<sequence length="136" mass="14374">MTPSRPYLIRGLYEWIVDNGLTPHLLVNAEGEGVDAPVEYADAGQLVLNVAPAAVRGLDLGNDWLGFSARFGGRPRQVSVPVAEVLAIYARENGRGMLFTPEDHDNDPPPSGGGDDTPSDGPTDGGKGQPGLRVIK</sequence>
<dbReference type="eggNOG" id="COG2969">
    <property type="taxonomic scope" value="Bacteria"/>
</dbReference>
<dbReference type="SUPFAM" id="SSF101738">
    <property type="entry name" value="SspB-like"/>
    <property type="match status" value="1"/>
</dbReference>
<evidence type="ECO:0000256" key="1">
    <source>
        <dbReference type="SAM" id="MobiDB-lite"/>
    </source>
</evidence>
<protein>
    <recommendedName>
        <fullName evidence="4">ClpXP protease specificity-enhancing factor</fullName>
    </recommendedName>
</protein>
<reference evidence="2 3" key="1">
    <citation type="journal article" date="2013" name="BMC Genomics">
        <title>Genomes of "Spiribacter", a streamlined, successful halophilic bacterium.</title>
        <authorList>
            <person name="Lopez-Perez M."/>
            <person name="Ghai R."/>
            <person name="Leon M.J."/>
            <person name="Rodriguez-Olmos A."/>
            <person name="Copa-Patino J.L."/>
            <person name="Soliveri J."/>
            <person name="Sanchez-Porro C."/>
            <person name="Ventosa A."/>
            <person name="Rodriguez-Valera F."/>
        </authorList>
    </citation>
    <scope>NUCLEOTIDE SEQUENCE [LARGE SCALE GENOMIC DNA]</scope>
    <source>
        <strain evidence="2 3">UAH-SP71</strain>
    </source>
</reference>
<evidence type="ECO:0008006" key="4">
    <source>
        <dbReference type="Google" id="ProtNLM"/>
    </source>
</evidence>
<accession>U5T5B7</accession>
<feature type="region of interest" description="Disordered" evidence="1">
    <location>
        <begin position="96"/>
        <end position="136"/>
    </location>
</feature>
<dbReference type="PIRSF" id="PIRSF005276">
    <property type="entry name" value="SspB"/>
    <property type="match status" value="1"/>
</dbReference>
<dbReference type="PANTHER" id="PTHR37486:SF1">
    <property type="entry name" value="STRINGENT STARVATION PROTEIN B"/>
    <property type="match status" value="1"/>
</dbReference>
<gene>
    <name evidence="2" type="ORF">SPICUR_07705</name>
</gene>
<dbReference type="GO" id="GO:0005829">
    <property type="term" value="C:cytosol"/>
    <property type="evidence" value="ECO:0007669"/>
    <property type="project" value="TreeGrafter"/>
</dbReference>
<dbReference type="KEGG" id="spiu:SPICUR_07705"/>
<dbReference type="InterPro" id="IPR036760">
    <property type="entry name" value="SspB-like_sf"/>
</dbReference>
<proteinExistence type="predicted"/>
<dbReference type="Pfam" id="PF04386">
    <property type="entry name" value="SspB"/>
    <property type="match status" value="1"/>
</dbReference>